<dbReference type="EMBL" id="GL883021">
    <property type="protein sequence ID" value="EGG16633.1"/>
    <property type="molecule type" value="Genomic_DNA"/>
</dbReference>
<dbReference type="AlphaFoldDB" id="F4Q647"/>
<dbReference type="RefSeq" id="XP_004355107.1">
    <property type="nucleotide sequence ID" value="XM_004355055.1"/>
</dbReference>
<dbReference type="OMA" id="NTESIWA"/>
<protein>
    <submittedName>
        <fullName evidence="3">Uncharacterized protein</fullName>
    </submittedName>
</protein>
<dbReference type="KEGG" id="dfa:DFA_07611"/>
<name>F4Q647_CACFS</name>
<keyword evidence="1" id="KW-1133">Transmembrane helix</keyword>
<gene>
    <name evidence="3" type="ORF">DFA_07611</name>
</gene>
<dbReference type="OrthoDB" id="21507at2759"/>
<evidence type="ECO:0000256" key="1">
    <source>
        <dbReference type="SAM" id="Phobius"/>
    </source>
</evidence>
<keyword evidence="2" id="KW-0732">Signal</keyword>
<feature type="transmembrane region" description="Helical" evidence="1">
    <location>
        <begin position="986"/>
        <end position="1006"/>
    </location>
</feature>
<feature type="chain" id="PRO_5003313715" evidence="2">
    <location>
        <begin position="26"/>
        <end position="1008"/>
    </location>
</feature>
<reference evidence="4" key="1">
    <citation type="journal article" date="2011" name="Genome Res.">
        <title>Phylogeny-wide analysis of social amoeba genomes highlights ancient origins for complex intercellular communication.</title>
        <authorList>
            <person name="Heidel A.J."/>
            <person name="Lawal H.M."/>
            <person name="Felder M."/>
            <person name="Schilde C."/>
            <person name="Helps N.R."/>
            <person name="Tunggal B."/>
            <person name="Rivero F."/>
            <person name="John U."/>
            <person name="Schleicher M."/>
            <person name="Eichinger L."/>
            <person name="Platzer M."/>
            <person name="Noegel A.A."/>
            <person name="Schaap P."/>
            <person name="Gloeckner G."/>
        </authorList>
    </citation>
    <scope>NUCLEOTIDE SEQUENCE [LARGE SCALE GENOMIC DNA]</scope>
    <source>
        <strain evidence="4">SH3</strain>
    </source>
</reference>
<dbReference type="PANTHER" id="PTHR31959">
    <property type="entry name" value="CARBOHYDRATE BINDING DOMAIN-CONTAINING PROTEIN"/>
    <property type="match status" value="1"/>
</dbReference>
<evidence type="ECO:0000313" key="4">
    <source>
        <dbReference type="Proteomes" id="UP000007797"/>
    </source>
</evidence>
<proteinExistence type="predicted"/>
<feature type="signal peptide" evidence="2">
    <location>
        <begin position="1"/>
        <end position="25"/>
    </location>
</feature>
<keyword evidence="4" id="KW-1185">Reference proteome</keyword>
<keyword evidence="1" id="KW-0812">Transmembrane</keyword>
<sequence length="1008" mass="111300">MSFKLYVCFVLLICHMMMMIDLSQSQIEYDFDVSTATPIGINQVYQHKVNFFPEIIESPVYTYFPAPQFNPIYSKHTLIKDNSRWAPDLNPSDWSPPINLTNTLSLSLIIPAGMTLISSSFSLSNKLRHTFVVHGVFKTNPAENVTLSLYEMVIYPTGTLQVRPSSPSIKHEITLQASHYQPGSQNPVSSIALFDPFGCLSFLCLGCTIDIQGDTSPPSWIGVKGDTNTSTVAVPLLNDASGYKNGTPLVRINRPIENGVNDIALSSASNVTANYDNTTKTITIPSSRSTGYVNLYPSAKNVIFSSTSNAPIVITGPANVNFKSALFRGIGWTSNNPFDNTKQSNTTLNYNHYGWNQEDRYGITLLHVLNPVVIDNCIFDDTGSSTRFMIGAKRSFGKITNNAFLLTTHTSSGIGLLYGTESFDIQNNGFISLWNQTTFTSDLWTPPVRNTSYPDIGCINCAIYSTSPYFVDGLKQCAFEGGFLGGAVLLEPLQNRSALTGVNVDLLVGNLAGQTQDNRDNYQLNAQWQPLLANGLVDNLFTYYSDVRVNYSSQPALVLQQRSSTFVRVQSTAPSQESLYNVHLSFDNCNFISFMQEAPYSASCTSPIFKGSYVGVSIKNSTVNKVTGLFDKVQSGDIGYLGMTNVIMQGNIFPTEFVSTIIPLSFYDDVTIASVFLVQRLPITTVYTPRPIVISTGGNITLHQTFLPIPTTSSFQFNRSIFLDDQLFFQLNGSTELISSAEDELMFSSTSPGFHKVLATNNPTNSDGIYITPKSYTSVYTTALIKSAHPSNFYLGIALVESDTPVSLEGFNGRWTKCQHLPDVCTLTGGAFGSLVTTPTSMTNSSDGTTTNDSDLIEILSSYYSTTQEFDSVSRLEIMLKPGEYTFYLYFVNSHDVLSSNASSSQPFFQVKMNGQLQLGLPMIYQTPPSQQFLVTNQYYFNNYNSSTFPLVVEWGYTQSHNISLAGIEIFSNWTQPFEIVSQGNYSVITNIYLLSILIIICIITIQF</sequence>
<keyword evidence="1" id="KW-0472">Membrane</keyword>
<dbReference type="GeneID" id="14869292"/>
<evidence type="ECO:0000256" key="2">
    <source>
        <dbReference type="SAM" id="SignalP"/>
    </source>
</evidence>
<evidence type="ECO:0000313" key="3">
    <source>
        <dbReference type="EMBL" id="EGG16633.1"/>
    </source>
</evidence>
<organism evidence="3 4">
    <name type="scientific">Cavenderia fasciculata</name>
    <name type="common">Slime mold</name>
    <name type="synonym">Dictyostelium fasciculatum</name>
    <dbReference type="NCBI Taxonomy" id="261658"/>
    <lineage>
        <taxon>Eukaryota</taxon>
        <taxon>Amoebozoa</taxon>
        <taxon>Evosea</taxon>
        <taxon>Eumycetozoa</taxon>
        <taxon>Dictyostelia</taxon>
        <taxon>Acytosteliales</taxon>
        <taxon>Cavenderiaceae</taxon>
        <taxon>Cavenderia</taxon>
    </lineage>
</organism>
<accession>F4Q647</accession>
<dbReference type="Proteomes" id="UP000007797">
    <property type="component" value="Unassembled WGS sequence"/>
</dbReference>
<dbReference type="PANTHER" id="PTHR31959:SF2">
    <property type="entry name" value="CARBOHYDRATE BINDING DOMAIN-CONTAINING PROTEIN"/>
    <property type="match status" value="1"/>
</dbReference>